<gene>
    <name evidence="2" type="ORF">WG66_6392</name>
</gene>
<dbReference type="AlphaFoldDB" id="A0A0W0FXR5"/>
<organism evidence="2 3">
    <name type="scientific">Moniliophthora roreri</name>
    <name type="common">Frosty pod rot fungus</name>
    <name type="synonym">Monilia roreri</name>
    <dbReference type="NCBI Taxonomy" id="221103"/>
    <lineage>
        <taxon>Eukaryota</taxon>
        <taxon>Fungi</taxon>
        <taxon>Dikarya</taxon>
        <taxon>Basidiomycota</taxon>
        <taxon>Agaricomycotina</taxon>
        <taxon>Agaricomycetes</taxon>
        <taxon>Agaricomycetidae</taxon>
        <taxon>Agaricales</taxon>
        <taxon>Marasmiineae</taxon>
        <taxon>Marasmiaceae</taxon>
        <taxon>Moniliophthora</taxon>
    </lineage>
</organism>
<dbReference type="EMBL" id="LATX01001520">
    <property type="protein sequence ID" value="KTB41034.1"/>
    <property type="molecule type" value="Genomic_DNA"/>
</dbReference>
<comment type="caution">
    <text evidence="2">The sequence shown here is derived from an EMBL/GenBank/DDBJ whole genome shotgun (WGS) entry which is preliminary data.</text>
</comment>
<accession>A0A0W0FXR5</accession>
<reference evidence="2 3" key="1">
    <citation type="submission" date="2015-12" db="EMBL/GenBank/DDBJ databases">
        <title>Draft genome sequence of Moniliophthora roreri, the causal agent of frosty pod rot of cacao.</title>
        <authorList>
            <person name="Aime M.C."/>
            <person name="Diaz-Valderrama J.R."/>
            <person name="Kijpornyongpan T."/>
            <person name="Phillips-Mora W."/>
        </authorList>
    </citation>
    <scope>NUCLEOTIDE SEQUENCE [LARGE SCALE GENOMIC DNA]</scope>
    <source>
        <strain evidence="2 3">MCA 2952</strain>
    </source>
</reference>
<name>A0A0W0FXR5_MONRR</name>
<feature type="region of interest" description="Disordered" evidence="1">
    <location>
        <begin position="142"/>
        <end position="281"/>
    </location>
</feature>
<dbReference type="Proteomes" id="UP000054988">
    <property type="component" value="Unassembled WGS sequence"/>
</dbReference>
<evidence type="ECO:0000313" key="3">
    <source>
        <dbReference type="Proteomes" id="UP000054988"/>
    </source>
</evidence>
<feature type="compositionally biased region" description="Pro residues" evidence="1">
    <location>
        <begin position="253"/>
        <end position="265"/>
    </location>
</feature>
<feature type="compositionally biased region" description="Polar residues" evidence="1">
    <location>
        <begin position="144"/>
        <end position="153"/>
    </location>
</feature>
<evidence type="ECO:0000313" key="2">
    <source>
        <dbReference type="EMBL" id="KTB41034.1"/>
    </source>
</evidence>
<evidence type="ECO:0000256" key="1">
    <source>
        <dbReference type="SAM" id="MobiDB-lite"/>
    </source>
</evidence>
<sequence length="281" mass="31161">MNCEHYDEELTTAINASNERNRAIYGSLTFLRGQRQQMMENMTRVDRHMGQLAQQIVDDETFTITGAIVVPRPTLDIANLPLHIVLPDTDPDGDRFATDDDVSPNDPVFLRRTLAHRRGLRRATEISRGQHLLQLRQRCIASIPSPSTPQTNLPERMDASASGRNPTPMGGVSALPPNERTLLYPDSFPVTDDTRDDDSDVSNVSGRAAKFPIVSSPTTPPAMSPNHELPTTSSNPTEPSRETYKTARLSPELPDPLRLPSPIVPINPDTQRPYRIGQTVL</sequence>
<protein>
    <submittedName>
        <fullName evidence="2">Uncharacterized protein</fullName>
    </submittedName>
</protein>
<feature type="compositionally biased region" description="Polar residues" evidence="1">
    <location>
        <begin position="229"/>
        <end position="238"/>
    </location>
</feature>
<proteinExistence type="predicted"/>